<dbReference type="EMBL" id="FOWX01000003">
    <property type="protein sequence ID" value="SFO97877.1"/>
    <property type="molecule type" value="Genomic_DNA"/>
</dbReference>
<keyword evidence="8 10" id="KW-0807">Transducer</keyword>
<dbReference type="GO" id="GO:0005886">
    <property type="term" value="C:plasma membrane"/>
    <property type="evidence" value="ECO:0007669"/>
    <property type="project" value="UniProtKB-SubCell"/>
</dbReference>
<dbReference type="SMART" id="SM00304">
    <property type="entry name" value="HAMP"/>
    <property type="match status" value="1"/>
</dbReference>
<evidence type="ECO:0000256" key="9">
    <source>
        <dbReference type="ARBA" id="ARBA00029447"/>
    </source>
</evidence>
<keyword evidence="3" id="KW-0488">Methylation</keyword>
<dbReference type="CDD" id="cd06225">
    <property type="entry name" value="HAMP"/>
    <property type="match status" value="1"/>
</dbReference>
<evidence type="ECO:0000256" key="8">
    <source>
        <dbReference type="ARBA" id="ARBA00023224"/>
    </source>
</evidence>
<dbReference type="AlphaFoldDB" id="A0A1I5LL64"/>
<evidence type="ECO:0000256" key="11">
    <source>
        <dbReference type="SAM" id="Phobius"/>
    </source>
</evidence>
<feature type="domain" description="Methyl-accepting transducer" evidence="12">
    <location>
        <begin position="407"/>
        <end position="643"/>
    </location>
</feature>
<comment type="similarity">
    <text evidence="9">Belongs to the methyl-accepting chemotaxis (MCP) protein family.</text>
</comment>
<dbReference type="PANTHER" id="PTHR32089:SF120">
    <property type="entry name" value="METHYL-ACCEPTING CHEMOTAXIS PROTEIN TLPQ"/>
    <property type="match status" value="1"/>
</dbReference>
<dbReference type="GO" id="GO:0007165">
    <property type="term" value="P:signal transduction"/>
    <property type="evidence" value="ECO:0007669"/>
    <property type="project" value="UniProtKB-KW"/>
</dbReference>
<evidence type="ECO:0000256" key="3">
    <source>
        <dbReference type="ARBA" id="ARBA00022481"/>
    </source>
</evidence>
<dbReference type="Proteomes" id="UP000198784">
    <property type="component" value="Unassembled WGS sequence"/>
</dbReference>
<evidence type="ECO:0000256" key="2">
    <source>
        <dbReference type="ARBA" id="ARBA00022475"/>
    </source>
</evidence>
<dbReference type="GO" id="GO:0006935">
    <property type="term" value="P:chemotaxis"/>
    <property type="evidence" value="ECO:0007669"/>
    <property type="project" value="UniProtKB-KW"/>
</dbReference>
<dbReference type="STRING" id="289003.SAMN05216190_103111"/>
<comment type="subcellular location">
    <subcellularLocation>
        <location evidence="1">Cell membrane</location>
        <topology evidence="1">Multi-pass membrane protein</topology>
    </subcellularLocation>
</comment>
<dbReference type="PANTHER" id="PTHR32089">
    <property type="entry name" value="METHYL-ACCEPTING CHEMOTAXIS PROTEIN MCPB"/>
    <property type="match status" value="1"/>
</dbReference>
<evidence type="ECO:0000256" key="6">
    <source>
        <dbReference type="ARBA" id="ARBA00022989"/>
    </source>
</evidence>
<dbReference type="Pfam" id="PF00672">
    <property type="entry name" value="HAMP"/>
    <property type="match status" value="1"/>
</dbReference>
<keyword evidence="4" id="KW-0145">Chemotaxis</keyword>
<dbReference type="InterPro" id="IPR004089">
    <property type="entry name" value="MCPsignal_dom"/>
</dbReference>
<protein>
    <submittedName>
        <fullName evidence="14">Methyl-accepting chemotaxis protein</fullName>
    </submittedName>
</protein>
<dbReference type="PROSITE" id="PS50111">
    <property type="entry name" value="CHEMOTAXIS_TRANSDUC_2"/>
    <property type="match status" value="1"/>
</dbReference>
<dbReference type="InterPro" id="IPR003660">
    <property type="entry name" value="HAMP_dom"/>
</dbReference>
<dbReference type="CDD" id="cd11386">
    <property type="entry name" value="MCP_signal"/>
    <property type="match status" value="1"/>
</dbReference>
<evidence type="ECO:0000256" key="4">
    <source>
        <dbReference type="ARBA" id="ARBA00022500"/>
    </source>
</evidence>
<evidence type="ECO:0000259" key="12">
    <source>
        <dbReference type="PROSITE" id="PS50111"/>
    </source>
</evidence>
<evidence type="ECO:0000256" key="10">
    <source>
        <dbReference type="PROSITE-ProRule" id="PRU00284"/>
    </source>
</evidence>
<dbReference type="SMART" id="SM00283">
    <property type="entry name" value="MA"/>
    <property type="match status" value="1"/>
</dbReference>
<evidence type="ECO:0000256" key="1">
    <source>
        <dbReference type="ARBA" id="ARBA00004651"/>
    </source>
</evidence>
<feature type="domain" description="HAMP" evidence="13">
    <location>
        <begin position="350"/>
        <end position="402"/>
    </location>
</feature>
<dbReference type="OrthoDB" id="9129300at2"/>
<feature type="transmembrane region" description="Helical" evidence="11">
    <location>
        <begin position="327"/>
        <end position="350"/>
    </location>
</feature>
<evidence type="ECO:0000256" key="7">
    <source>
        <dbReference type="ARBA" id="ARBA00023136"/>
    </source>
</evidence>
<keyword evidence="6 11" id="KW-1133">Transmembrane helix</keyword>
<proteinExistence type="inferred from homology"/>
<name>A0A1I5LL64_9PSED</name>
<keyword evidence="15" id="KW-1185">Reference proteome</keyword>
<gene>
    <name evidence="14" type="ORF">SAMN05216190_103111</name>
</gene>
<accession>A0A1I5LL64</accession>
<evidence type="ECO:0000256" key="5">
    <source>
        <dbReference type="ARBA" id="ARBA00022692"/>
    </source>
</evidence>
<dbReference type="Pfam" id="PF00015">
    <property type="entry name" value="MCPsignal"/>
    <property type="match status" value="1"/>
</dbReference>
<keyword evidence="5 11" id="KW-0812">Transmembrane</keyword>
<reference evidence="15" key="1">
    <citation type="submission" date="2016-10" db="EMBL/GenBank/DDBJ databases">
        <authorList>
            <person name="Varghese N."/>
            <person name="Submissions S."/>
        </authorList>
    </citation>
    <scope>NUCLEOTIDE SEQUENCE [LARGE SCALE GENOMIC DNA]</scope>
    <source>
        <strain evidence="15">DSM 17834</strain>
    </source>
</reference>
<dbReference type="FunFam" id="1.10.287.950:FF:000001">
    <property type="entry name" value="Methyl-accepting chemotaxis sensory transducer"/>
    <property type="match status" value="1"/>
</dbReference>
<sequence length="679" mass="72189">MKALERLSFSGKFVLLGALVLALIVVPTILYVLGALNSGRQAERELRGIAPVQALLHLVALTQQHRGLATTILGGDSSLQQARLAKQAELQRAFEASEQILRAAEVEADLLSDWQQVREQWQALSEEIGQGNIKARPSLQRHTQLIASSLLIEDALLDHSELSLDPLLETYSLMNAALIELPQTAELFGQLRGFGALYLVQGRILPEQQGALMGLTAQALASSDRMGRAFAKAAAADPASAALLEQPLAALREQSRLALVLTDQQLISVTEMDFSAGGGGLKVTYPVADYLAAYDRPIDAMHALGDSALALLEQRLSERRDRHRQHLLLMSAGLLALLLVGGTLAALIVLRLLQQLSMAMAAAERIAKGDLTQTLDTAGMDEAARLLQALQRMQTDLRGTVTQVVNSAEQLNSTSAALSTVTEDTSRGLQRQSGELDQAVTAVTELTTAIEEVARNAASASEVSQAADRCARQGQGSVTRTVGAIESLTGDMVHTADALQALACQIGGIGSVLDVIRGIAEQTNLLALNAAIEAARAGESGRGFAVVADEVRALAQRTQESTKQIETIIGSVQQGSQGALRAMQSSNEKTRDTLELARAAGTALTAIVEAIGQINERNLSIASATEEQSYVAREVDSNLLNIRDVSLQTTAGAYQTRTSSLELAGLASELSGMIKHFNV</sequence>
<evidence type="ECO:0000313" key="14">
    <source>
        <dbReference type="EMBL" id="SFO97877.1"/>
    </source>
</evidence>
<keyword evidence="7 11" id="KW-0472">Membrane</keyword>
<evidence type="ECO:0000313" key="15">
    <source>
        <dbReference type="Proteomes" id="UP000198784"/>
    </source>
</evidence>
<keyword evidence="2" id="KW-1003">Cell membrane</keyword>
<feature type="transmembrane region" description="Helical" evidence="11">
    <location>
        <begin position="13"/>
        <end position="36"/>
    </location>
</feature>
<evidence type="ECO:0000259" key="13">
    <source>
        <dbReference type="PROSITE" id="PS50885"/>
    </source>
</evidence>
<dbReference type="SUPFAM" id="SSF58104">
    <property type="entry name" value="Methyl-accepting chemotaxis protein (MCP) signaling domain"/>
    <property type="match status" value="1"/>
</dbReference>
<dbReference type="Gene3D" id="1.10.287.950">
    <property type="entry name" value="Methyl-accepting chemotaxis protein"/>
    <property type="match status" value="1"/>
</dbReference>
<dbReference type="PROSITE" id="PS50885">
    <property type="entry name" value="HAMP"/>
    <property type="match status" value="1"/>
</dbReference>
<organism evidence="14 15">
    <name type="scientific">Pseudomonas borbori</name>
    <dbReference type="NCBI Taxonomy" id="289003"/>
    <lineage>
        <taxon>Bacteria</taxon>
        <taxon>Pseudomonadati</taxon>
        <taxon>Pseudomonadota</taxon>
        <taxon>Gammaproteobacteria</taxon>
        <taxon>Pseudomonadales</taxon>
        <taxon>Pseudomonadaceae</taxon>
        <taxon>Pseudomonas</taxon>
    </lineage>
</organism>